<feature type="transmembrane region" description="Helical" evidence="1">
    <location>
        <begin position="95"/>
        <end position="120"/>
    </location>
</feature>
<dbReference type="GO" id="GO:0020037">
    <property type="term" value="F:heme binding"/>
    <property type="evidence" value="ECO:0007669"/>
    <property type="project" value="InterPro"/>
</dbReference>
<dbReference type="InterPro" id="IPR000883">
    <property type="entry name" value="Cyt_C_Oxase_1"/>
</dbReference>
<dbReference type="AlphaFoldDB" id="A0A1W1EG64"/>
<feature type="transmembrane region" description="Helical" evidence="1">
    <location>
        <begin position="240"/>
        <end position="263"/>
    </location>
</feature>
<dbReference type="InterPro" id="IPR023616">
    <property type="entry name" value="Cyt_c_oxase-like_su1_dom"/>
</dbReference>
<dbReference type="GO" id="GO:0009060">
    <property type="term" value="P:aerobic respiration"/>
    <property type="evidence" value="ECO:0007669"/>
    <property type="project" value="InterPro"/>
</dbReference>
<feature type="transmembrane region" description="Helical" evidence="1">
    <location>
        <begin position="62"/>
        <end position="83"/>
    </location>
</feature>
<evidence type="ECO:0000259" key="2">
    <source>
        <dbReference type="PROSITE" id="PS50855"/>
    </source>
</evidence>
<reference evidence="3" key="1">
    <citation type="submission" date="2016-10" db="EMBL/GenBank/DDBJ databases">
        <authorList>
            <person name="de Groot N.N."/>
        </authorList>
    </citation>
    <scope>NUCLEOTIDE SEQUENCE</scope>
</reference>
<keyword evidence="1" id="KW-0472">Membrane</keyword>
<dbReference type="PANTHER" id="PTHR10422:SF43">
    <property type="entry name" value="NITRIC OXIDE REDUCTASE SUBUNIT B"/>
    <property type="match status" value="1"/>
</dbReference>
<feature type="transmembrane region" description="Helical" evidence="1">
    <location>
        <begin position="449"/>
        <end position="469"/>
    </location>
</feature>
<feature type="transmembrane region" description="Helical" evidence="1">
    <location>
        <begin position="359"/>
        <end position="379"/>
    </location>
</feature>
<gene>
    <name evidence="3" type="ORF">MNB_SV-5-938</name>
</gene>
<dbReference type="GO" id="GO:0015990">
    <property type="term" value="P:electron transport coupled proton transport"/>
    <property type="evidence" value="ECO:0007669"/>
    <property type="project" value="TreeGrafter"/>
</dbReference>
<feature type="transmembrane region" description="Helical" evidence="1">
    <location>
        <begin position="318"/>
        <end position="339"/>
    </location>
</feature>
<keyword evidence="1" id="KW-1133">Transmembrane helix</keyword>
<evidence type="ECO:0000313" key="3">
    <source>
        <dbReference type="EMBL" id="SFZ99024.1"/>
    </source>
</evidence>
<proteinExistence type="predicted"/>
<dbReference type="GO" id="GO:0016020">
    <property type="term" value="C:membrane"/>
    <property type="evidence" value="ECO:0007669"/>
    <property type="project" value="InterPro"/>
</dbReference>
<name>A0A1W1EG64_9ZZZZ</name>
<dbReference type="Pfam" id="PF00115">
    <property type="entry name" value="COX1"/>
    <property type="match status" value="1"/>
</dbReference>
<evidence type="ECO:0000256" key="1">
    <source>
        <dbReference type="SAM" id="Phobius"/>
    </source>
</evidence>
<dbReference type="EC" id="1.7.2.5" evidence="3"/>
<feature type="transmembrane region" description="Helical" evidence="1">
    <location>
        <begin position="399"/>
        <end position="417"/>
    </location>
</feature>
<dbReference type="PANTHER" id="PTHR10422">
    <property type="entry name" value="CYTOCHROME C OXIDASE SUBUNIT 1"/>
    <property type="match status" value="1"/>
</dbReference>
<feature type="domain" description="Cytochrome oxidase subunit I profile" evidence="2">
    <location>
        <begin position="1"/>
        <end position="417"/>
    </location>
</feature>
<feature type="transmembrane region" description="Helical" evidence="1">
    <location>
        <begin position="269"/>
        <end position="297"/>
    </location>
</feature>
<dbReference type="GO" id="GO:0016966">
    <property type="term" value="F:nitric oxide reductase activity"/>
    <property type="evidence" value="ECO:0007669"/>
    <property type="project" value="UniProtKB-EC"/>
</dbReference>
<dbReference type="Gene3D" id="1.20.210.10">
    <property type="entry name" value="Cytochrome c oxidase-like, subunit I domain"/>
    <property type="match status" value="1"/>
</dbReference>
<dbReference type="InterPro" id="IPR036927">
    <property type="entry name" value="Cyt_c_oxase-like_su1_sf"/>
</dbReference>
<keyword evidence="1" id="KW-0812">Transmembrane</keyword>
<protein>
    <submittedName>
        <fullName evidence="3">Nitric-oxide reductase subunit B</fullName>
        <ecNumber evidence="3">1.7.2.5</ecNumber>
    </submittedName>
</protein>
<feature type="transmembrane region" description="Helical" evidence="1">
    <location>
        <begin position="140"/>
        <end position="159"/>
    </location>
</feature>
<sequence>MLTSIKTNAFSGNKSKELAMMYFRVAVILFGAQLLFGLVAALQFLVPGFLFELLDFSVARMVHLNALVVWMLYAMIGSVYYMLPAETDTETVGIGLGKLAFWVLTAAVTVVVLVYILVQVGSGTEASIWLIHEGREYIEAPRWADIGIVVVVLIFYWNVFATYMKGKQTGIMTVMVADLLALAGLYIAGMFFTDNISMDQFWWWWVIHLWVEATWEVFVGTLAAFALIRLIGAKREIVEMWLWIEVLMLFGSGIMGMGHHYFWIGTPEYWWEIGALFSALEPVPLVAMFVHVLYDWGKEQGAAKAQGKEGSVITNGPAMSWIVMNAFGNFLGAGVWGFFHTLPQVNIYTHGTQFTAAHGHLAFFGAYATILIGMMYFAIQGAYGIEVMKSTFKSKMGMFLIAFGVMGMTVALTIAGYEQVLVERAELGAGWNAFFTAQELPWYLQAMQWRMIMGVMTFVGFVYLVWDLLTIGSVAKKEQEAGN</sequence>
<dbReference type="SUPFAM" id="SSF81442">
    <property type="entry name" value="Cytochrome c oxidase subunit I-like"/>
    <property type="match status" value="1"/>
</dbReference>
<feature type="transmembrane region" description="Helical" evidence="1">
    <location>
        <begin position="204"/>
        <end position="228"/>
    </location>
</feature>
<accession>A0A1W1EG64</accession>
<feature type="transmembrane region" description="Helical" evidence="1">
    <location>
        <begin position="171"/>
        <end position="192"/>
    </location>
</feature>
<dbReference type="PROSITE" id="PS50855">
    <property type="entry name" value="COX1"/>
    <property type="match status" value="1"/>
</dbReference>
<dbReference type="GO" id="GO:0004129">
    <property type="term" value="F:cytochrome-c oxidase activity"/>
    <property type="evidence" value="ECO:0007669"/>
    <property type="project" value="InterPro"/>
</dbReference>
<dbReference type="EMBL" id="FPKX01000074">
    <property type="protein sequence ID" value="SFZ99024.1"/>
    <property type="molecule type" value="Genomic_DNA"/>
</dbReference>
<keyword evidence="3" id="KW-0560">Oxidoreductase</keyword>
<feature type="transmembrane region" description="Helical" evidence="1">
    <location>
        <begin position="21"/>
        <end position="42"/>
    </location>
</feature>
<organism evidence="3">
    <name type="scientific">hydrothermal vent metagenome</name>
    <dbReference type="NCBI Taxonomy" id="652676"/>
    <lineage>
        <taxon>unclassified sequences</taxon>
        <taxon>metagenomes</taxon>
        <taxon>ecological metagenomes</taxon>
    </lineage>
</organism>
<dbReference type="GO" id="GO:0022904">
    <property type="term" value="P:respiratory electron transport chain"/>
    <property type="evidence" value="ECO:0007669"/>
    <property type="project" value="TreeGrafter"/>
</dbReference>